<protein>
    <submittedName>
        <fullName evidence="3">Uncharacterized protein</fullName>
    </submittedName>
</protein>
<organism evidence="3 4">
    <name type="scientific">Lophiotrema nucula</name>
    <dbReference type="NCBI Taxonomy" id="690887"/>
    <lineage>
        <taxon>Eukaryota</taxon>
        <taxon>Fungi</taxon>
        <taxon>Dikarya</taxon>
        <taxon>Ascomycota</taxon>
        <taxon>Pezizomycotina</taxon>
        <taxon>Dothideomycetes</taxon>
        <taxon>Pleosporomycetidae</taxon>
        <taxon>Pleosporales</taxon>
        <taxon>Lophiotremataceae</taxon>
        <taxon>Lophiotrema</taxon>
    </lineage>
</organism>
<sequence length="301" mass="33831">MGVTVSHSTLAPISMASTIIAFIGFGFTLGTFFNVFWKSIMTLTSAPSEIADYLSNLKQGLLEERRHLRRVKRRLKKEERRDASHVRGRSRSGGRDPGGGGGYGGGGGSWEDGAGIGGGGRRSRRSSYNGEKRGVKHQHAHFDRDLQSIDSAGEGASLRAMRVAVRDMIRKFRKIEYPFLKEEYQNQTSSSWSTTDPMTGKNYYTEDEDYDAAPHLARTNRLGTEYKQCGFRERWLWLKRKEAVISLSEGLSRIEVRRTSHEVGEVLMMLTDIGRDLEDMTDSVASLEGRMNRVVGVRRVD</sequence>
<evidence type="ECO:0000256" key="1">
    <source>
        <dbReference type="SAM" id="MobiDB-lite"/>
    </source>
</evidence>
<feature type="compositionally biased region" description="Gly residues" evidence="1">
    <location>
        <begin position="95"/>
        <end position="120"/>
    </location>
</feature>
<gene>
    <name evidence="3" type="ORF">BDV96DRAFT_642335</name>
</gene>
<dbReference type="OrthoDB" id="4148767at2759"/>
<keyword evidence="2" id="KW-0472">Membrane</keyword>
<keyword evidence="2" id="KW-0812">Transmembrane</keyword>
<evidence type="ECO:0000256" key="2">
    <source>
        <dbReference type="SAM" id="Phobius"/>
    </source>
</evidence>
<feature type="compositionally biased region" description="Basic and acidic residues" evidence="1">
    <location>
        <begin position="76"/>
        <end position="85"/>
    </location>
</feature>
<name>A0A6A5ZI84_9PLEO</name>
<keyword evidence="4" id="KW-1185">Reference proteome</keyword>
<feature type="transmembrane region" description="Helical" evidence="2">
    <location>
        <begin position="12"/>
        <end position="37"/>
    </location>
</feature>
<dbReference type="Proteomes" id="UP000799770">
    <property type="component" value="Unassembled WGS sequence"/>
</dbReference>
<dbReference type="AlphaFoldDB" id="A0A6A5ZI84"/>
<evidence type="ECO:0000313" key="3">
    <source>
        <dbReference type="EMBL" id="KAF2119300.1"/>
    </source>
</evidence>
<evidence type="ECO:0000313" key="4">
    <source>
        <dbReference type="Proteomes" id="UP000799770"/>
    </source>
</evidence>
<proteinExistence type="predicted"/>
<feature type="region of interest" description="Disordered" evidence="1">
    <location>
        <begin position="72"/>
        <end position="148"/>
    </location>
</feature>
<dbReference type="EMBL" id="ML977315">
    <property type="protein sequence ID" value="KAF2119300.1"/>
    <property type="molecule type" value="Genomic_DNA"/>
</dbReference>
<keyword evidence="2" id="KW-1133">Transmembrane helix</keyword>
<reference evidence="3" key="1">
    <citation type="journal article" date="2020" name="Stud. Mycol.">
        <title>101 Dothideomycetes genomes: a test case for predicting lifestyles and emergence of pathogens.</title>
        <authorList>
            <person name="Haridas S."/>
            <person name="Albert R."/>
            <person name="Binder M."/>
            <person name="Bloem J."/>
            <person name="Labutti K."/>
            <person name="Salamov A."/>
            <person name="Andreopoulos B."/>
            <person name="Baker S."/>
            <person name="Barry K."/>
            <person name="Bills G."/>
            <person name="Bluhm B."/>
            <person name="Cannon C."/>
            <person name="Castanera R."/>
            <person name="Culley D."/>
            <person name="Daum C."/>
            <person name="Ezra D."/>
            <person name="Gonzalez J."/>
            <person name="Henrissat B."/>
            <person name="Kuo A."/>
            <person name="Liang C."/>
            <person name="Lipzen A."/>
            <person name="Lutzoni F."/>
            <person name="Magnuson J."/>
            <person name="Mondo S."/>
            <person name="Nolan M."/>
            <person name="Ohm R."/>
            <person name="Pangilinan J."/>
            <person name="Park H.-J."/>
            <person name="Ramirez L."/>
            <person name="Alfaro M."/>
            <person name="Sun H."/>
            <person name="Tritt A."/>
            <person name="Yoshinaga Y."/>
            <person name="Zwiers L.-H."/>
            <person name="Turgeon B."/>
            <person name="Goodwin S."/>
            <person name="Spatafora J."/>
            <person name="Crous P."/>
            <person name="Grigoriev I."/>
        </authorList>
    </citation>
    <scope>NUCLEOTIDE SEQUENCE</scope>
    <source>
        <strain evidence="3">CBS 627.86</strain>
    </source>
</reference>
<accession>A0A6A5ZI84</accession>